<proteinExistence type="predicted"/>
<evidence type="ECO:0000313" key="3">
    <source>
        <dbReference type="Proteomes" id="UP000055048"/>
    </source>
</evidence>
<feature type="transmembrane region" description="Helical" evidence="1">
    <location>
        <begin position="60"/>
        <end position="78"/>
    </location>
</feature>
<dbReference type="EMBL" id="JYDJ01000522">
    <property type="protein sequence ID" value="KRX34733.1"/>
    <property type="molecule type" value="Genomic_DNA"/>
</dbReference>
<dbReference type="Proteomes" id="UP000055048">
    <property type="component" value="Unassembled WGS sequence"/>
</dbReference>
<accession>A0A0V0T6Q0</accession>
<keyword evidence="1" id="KW-0472">Membrane</keyword>
<comment type="caution">
    <text evidence="2">The sequence shown here is derived from an EMBL/GenBank/DDBJ whole genome shotgun (WGS) entry which is preliminary data.</text>
</comment>
<dbReference type="AlphaFoldDB" id="A0A0V0T6Q0"/>
<evidence type="ECO:0000313" key="2">
    <source>
        <dbReference type="EMBL" id="KRX34733.1"/>
    </source>
</evidence>
<sequence>MSCFAIVNRLGNFLFYAPKSSFDLYHRFSNGVLQNIVTTGNFLTIIPGILQTTNDVHAGSTYLLIIFFIVSVWWKLLFT</sequence>
<gene>
    <name evidence="2" type="ORF">T05_1065</name>
</gene>
<reference evidence="2 3" key="1">
    <citation type="submission" date="2015-01" db="EMBL/GenBank/DDBJ databases">
        <title>Evolution of Trichinella species and genotypes.</title>
        <authorList>
            <person name="Korhonen P.K."/>
            <person name="Edoardo P."/>
            <person name="Giuseppe L.R."/>
            <person name="Gasser R.B."/>
        </authorList>
    </citation>
    <scope>NUCLEOTIDE SEQUENCE [LARGE SCALE GENOMIC DNA]</scope>
    <source>
        <strain evidence="2">ISS417</strain>
    </source>
</reference>
<keyword evidence="1" id="KW-0812">Transmembrane</keyword>
<keyword evidence="3" id="KW-1185">Reference proteome</keyword>
<keyword evidence="1" id="KW-1133">Transmembrane helix</keyword>
<protein>
    <submittedName>
        <fullName evidence="2">Uncharacterized protein</fullName>
    </submittedName>
</protein>
<evidence type="ECO:0000256" key="1">
    <source>
        <dbReference type="SAM" id="Phobius"/>
    </source>
</evidence>
<organism evidence="2 3">
    <name type="scientific">Trichinella murrelli</name>
    <dbReference type="NCBI Taxonomy" id="144512"/>
    <lineage>
        <taxon>Eukaryota</taxon>
        <taxon>Metazoa</taxon>
        <taxon>Ecdysozoa</taxon>
        <taxon>Nematoda</taxon>
        <taxon>Enoplea</taxon>
        <taxon>Dorylaimia</taxon>
        <taxon>Trichinellida</taxon>
        <taxon>Trichinellidae</taxon>
        <taxon>Trichinella</taxon>
    </lineage>
</organism>
<name>A0A0V0T6Q0_9BILA</name>